<name>A0AAW0G606_9APHY</name>
<dbReference type="AlphaFoldDB" id="A0AAW0G606"/>
<comment type="caution">
    <text evidence="1">The sequence shown here is derived from an EMBL/GenBank/DDBJ whole genome shotgun (WGS) entry which is preliminary data.</text>
</comment>
<accession>A0AAW0G606</accession>
<keyword evidence="2" id="KW-1185">Reference proteome</keyword>
<evidence type="ECO:0000313" key="1">
    <source>
        <dbReference type="EMBL" id="KAK7688738.1"/>
    </source>
</evidence>
<organism evidence="1 2">
    <name type="scientific">Cerrena zonata</name>
    <dbReference type="NCBI Taxonomy" id="2478898"/>
    <lineage>
        <taxon>Eukaryota</taxon>
        <taxon>Fungi</taxon>
        <taxon>Dikarya</taxon>
        <taxon>Basidiomycota</taxon>
        <taxon>Agaricomycotina</taxon>
        <taxon>Agaricomycetes</taxon>
        <taxon>Polyporales</taxon>
        <taxon>Cerrenaceae</taxon>
        <taxon>Cerrena</taxon>
    </lineage>
</organism>
<sequence length="129" mass="14790">MNLTFVRIFSRGRVDVDPDMMAQHRIGWIGTYNVQDGSVGTCHIWTYAEYKVHPFFNSRRSGDLDHKYSKDTTRYNSGRKVVQYNRNHIGQTWMPAKTGLSESPINGQAPSVTPSNRLQVLRAFKCVHS</sequence>
<proteinExistence type="predicted"/>
<protein>
    <submittedName>
        <fullName evidence="1">Uncharacterized protein</fullName>
    </submittedName>
</protein>
<gene>
    <name evidence="1" type="ORF">QCA50_008277</name>
</gene>
<dbReference type="EMBL" id="JASBNA010000010">
    <property type="protein sequence ID" value="KAK7688738.1"/>
    <property type="molecule type" value="Genomic_DNA"/>
</dbReference>
<dbReference type="Proteomes" id="UP001385951">
    <property type="component" value="Unassembled WGS sequence"/>
</dbReference>
<evidence type="ECO:0000313" key="2">
    <source>
        <dbReference type="Proteomes" id="UP001385951"/>
    </source>
</evidence>
<reference evidence="1 2" key="1">
    <citation type="submission" date="2022-09" db="EMBL/GenBank/DDBJ databases">
        <authorList>
            <person name="Palmer J.M."/>
        </authorList>
    </citation>
    <scope>NUCLEOTIDE SEQUENCE [LARGE SCALE GENOMIC DNA]</scope>
    <source>
        <strain evidence="1 2">DSM 7382</strain>
    </source>
</reference>